<dbReference type="STRING" id="857967.G0QQS7"/>
<sequence>MTQSTGFLDRQKFRDCMGILGLDSVQFLSDRLFNVMADPKGQIPFNRFLIYIDTITNGDEQEKVEMSFRLIDDQKKGYFDKENLASMINSIVRSWAALTQTQLSCLIIRNKKIIRKLLFVEFQ</sequence>
<dbReference type="AlphaFoldDB" id="G0QQS7"/>
<dbReference type="Gene3D" id="1.10.238.10">
    <property type="entry name" value="EF-hand"/>
    <property type="match status" value="1"/>
</dbReference>
<dbReference type="SUPFAM" id="SSF47473">
    <property type="entry name" value="EF-hand"/>
    <property type="match status" value="1"/>
</dbReference>
<dbReference type="EMBL" id="GL983674">
    <property type="protein sequence ID" value="EGR32428.1"/>
    <property type="molecule type" value="Genomic_DNA"/>
</dbReference>
<keyword evidence="2" id="KW-1185">Reference proteome</keyword>
<dbReference type="InParanoid" id="G0QQS7"/>
<reference evidence="1 2" key="1">
    <citation type="submission" date="2011-07" db="EMBL/GenBank/DDBJ databases">
        <authorList>
            <person name="Coyne R."/>
            <person name="Brami D."/>
            <person name="Johnson J."/>
            <person name="Hostetler J."/>
            <person name="Hannick L."/>
            <person name="Clark T."/>
            <person name="Cassidy-Hanley D."/>
            <person name="Inman J."/>
        </authorList>
    </citation>
    <scope>NUCLEOTIDE SEQUENCE [LARGE SCALE GENOMIC DNA]</scope>
    <source>
        <strain evidence="1 2">G5</strain>
    </source>
</reference>
<protein>
    <submittedName>
        <fullName evidence="1">Phosphatidylinositol-4-phosphate 5-kinase family protein, putative</fullName>
        <ecNumber evidence="1">1.6.3.1</ecNumber>
    </submittedName>
</protein>
<dbReference type="GO" id="GO:0016174">
    <property type="term" value="F:NAD(P)H oxidase H2O2-forming activity"/>
    <property type="evidence" value="ECO:0007669"/>
    <property type="project" value="UniProtKB-EC"/>
</dbReference>
<keyword evidence="1" id="KW-0560">Oxidoreductase</keyword>
<organism evidence="1 2">
    <name type="scientific">Ichthyophthirius multifiliis</name>
    <name type="common">White spot disease agent</name>
    <name type="synonym">Ich</name>
    <dbReference type="NCBI Taxonomy" id="5932"/>
    <lineage>
        <taxon>Eukaryota</taxon>
        <taxon>Sar</taxon>
        <taxon>Alveolata</taxon>
        <taxon>Ciliophora</taxon>
        <taxon>Intramacronucleata</taxon>
        <taxon>Oligohymenophorea</taxon>
        <taxon>Hymenostomatida</taxon>
        <taxon>Ophryoglenina</taxon>
        <taxon>Ichthyophthirius</taxon>
    </lineage>
</organism>
<dbReference type="RefSeq" id="XP_004036414.1">
    <property type="nucleotide sequence ID" value="XM_004036366.1"/>
</dbReference>
<dbReference type="EC" id="1.6.3.1" evidence="1"/>
<dbReference type="InterPro" id="IPR011992">
    <property type="entry name" value="EF-hand-dom_pair"/>
</dbReference>
<name>G0QQS7_ICHMU</name>
<dbReference type="Proteomes" id="UP000008983">
    <property type="component" value="Unassembled WGS sequence"/>
</dbReference>
<evidence type="ECO:0000313" key="1">
    <source>
        <dbReference type="EMBL" id="EGR32428.1"/>
    </source>
</evidence>
<accession>G0QQS7</accession>
<proteinExistence type="predicted"/>
<dbReference type="eggNOG" id="ENOG502R2WA">
    <property type="taxonomic scope" value="Eukaryota"/>
</dbReference>
<dbReference type="GeneID" id="14908588"/>
<gene>
    <name evidence="1" type="ORF">IMG5_083450</name>
</gene>
<evidence type="ECO:0000313" key="2">
    <source>
        <dbReference type="Proteomes" id="UP000008983"/>
    </source>
</evidence>